<reference evidence="2" key="3">
    <citation type="submission" date="2025-09" db="UniProtKB">
        <authorList>
            <consortium name="Ensembl"/>
        </authorList>
    </citation>
    <scope>IDENTIFICATION</scope>
    <source>
        <strain evidence="2">Isolate ISIS603380</strain>
    </source>
</reference>
<dbReference type="GeneTree" id="ENSGT00940000162512"/>
<dbReference type="GO" id="GO:0009566">
    <property type="term" value="P:fertilization"/>
    <property type="evidence" value="ECO:0007669"/>
    <property type="project" value="TreeGrafter"/>
</dbReference>
<organism evidence="2 3">
    <name type="scientific">Loxodonta africana</name>
    <name type="common">African elephant</name>
    <dbReference type="NCBI Taxonomy" id="9785"/>
    <lineage>
        <taxon>Eukaryota</taxon>
        <taxon>Metazoa</taxon>
        <taxon>Chordata</taxon>
        <taxon>Craniata</taxon>
        <taxon>Vertebrata</taxon>
        <taxon>Euteleostomi</taxon>
        <taxon>Mammalia</taxon>
        <taxon>Eutheria</taxon>
        <taxon>Afrotheria</taxon>
        <taxon>Proboscidea</taxon>
        <taxon>Elephantidae</taxon>
        <taxon>Loxodonta</taxon>
    </lineage>
</organism>
<feature type="region of interest" description="Disordered" evidence="1">
    <location>
        <begin position="192"/>
        <end position="231"/>
    </location>
</feature>
<dbReference type="HOGENOM" id="CLU_1010231_0_0_1"/>
<dbReference type="STRING" id="9785.ENSLAFP00000020371"/>
<name>G3TXR3_LOXAF</name>
<dbReference type="PANTHER" id="PTHR33517">
    <property type="entry name" value="PROTEIN FAM170B-RELATED"/>
    <property type="match status" value="1"/>
</dbReference>
<dbReference type="InParanoid" id="G3TXR3"/>
<accession>G3TXR3</accession>
<reference evidence="2" key="2">
    <citation type="submission" date="2025-08" db="UniProtKB">
        <authorList>
            <consortium name="Ensembl"/>
        </authorList>
    </citation>
    <scope>IDENTIFICATION</scope>
    <source>
        <strain evidence="2">Isolate ISIS603380</strain>
    </source>
</reference>
<evidence type="ECO:0000313" key="2">
    <source>
        <dbReference type="Ensembl" id="ENSLAFP00000020371.1"/>
    </source>
</evidence>
<evidence type="ECO:0000313" key="3">
    <source>
        <dbReference type="Proteomes" id="UP000007646"/>
    </source>
</evidence>
<dbReference type="Proteomes" id="UP000007646">
    <property type="component" value="Unassembled WGS sequence"/>
</dbReference>
<dbReference type="InterPro" id="IPR040879">
    <property type="entry name" value="Spt46-like"/>
</dbReference>
<sequence>CAYFTKVSTVKGVAVEWETDAAFSHMENPPRIFEAELITHTRSQVSSIRSREEEEESETPELAPEVEEEEEENNNYERPRAVTPEWLMTREHGFRCMACCRVFPSREAILEHARHGVREGFSCRVFFEEMLEMRRPASEPRRPRRKDLMGQRRQMVAIVADIERMQRASQMLQEQLDKETLQLRRLEKELSKMRRREKRQREAPTYRHQHPRGKRLKRSHQMTLRPPKSNQFRLSQLHYEHRVQEQVYQQEGSENWASEGRYKLRAIPQPRRRAGK</sequence>
<feature type="compositionally biased region" description="Basic residues" evidence="1">
    <location>
        <begin position="207"/>
        <end position="220"/>
    </location>
</feature>
<dbReference type="GO" id="GO:0005634">
    <property type="term" value="C:nucleus"/>
    <property type="evidence" value="ECO:0007669"/>
    <property type="project" value="TreeGrafter"/>
</dbReference>
<dbReference type="Ensembl" id="ENSLAFT00000028103.1">
    <property type="protein sequence ID" value="ENSLAFP00000020371.1"/>
    <property type="gene ID" value="ENSLAFG00000031685.1"/>
</dbReference>
<dbReference type="AlphaFoldDB" id="G3TXR3"/>
<proteinExistence type="predicted"/>
<keyword evidence="3" id="KW-1185">Reference proteome</keyword>
<feature type="region of interest" description="Disordered" evidence="1">
    <location>
        <begin position="248"/>
        <end position="276"/>
    </location>
</feature>
<feature type="compositionally biased region" description="Acidic residues" evidence="1">
    <location>
        <begin position="53"/>
        <end position="74"/>
    </location>
</feature>
<dbReference type="PANTHER" id="PTHR33517:SF3">
    <property type="entry name" value="PROTEIN FAM170A"/>
    <property type="match status" value="1"/>
</dbReference>
<dbReference type="eggNOG" id="ENOG502S6PC">
    <property type="taxonomic scope" value="Eukaryota"/>
</dbReference>
<reference evidence="2 3" key="1">
    <citation type="submission" date="2009-06" db="EMBL/GenBank/DDBJ databases">
        <title>The Genome Sequence of Loxodonta africana (African elephant).</title>
        <authorList>
            <person name="Di Palma F."/>
            <person name="Heiman D."/>
            <person name="Young S."/>
            <person name="Johnson J."/>
            <person name="Lander E.S."/>
            <person name="Lindblad-Toh K."/>
        </authorList>
    </citation>
    <scope>NUCLEOTIDE SEQUENCE [LARGE SCALE GENOMIC DNA]</scope>
    <source>
        <strain evidence="2 3">Isolate ISIS603380</strain>
    </source>
</reference>
<feature type="region of interest" description="Disordered" evidence="1">
    <location>
        <begin position="43"/>
        <end position="78"/>
    </location>
</feature>
<dbReference type="Pfam" id="PF17734">
    <property type="entry name" value="Spt46"/>
    <property type="match status" value="1"/>
</dbReference>
<protein>
    <submittedName>
        <fullName evidence="2">Uncharacterized protein</fullName>
    </submittedName>
</protein>
<evidence type="ECO:0000256" key="1">
    <source>
        <dbReference type="SAM" id="MobiDB-lite"/>
    </source>
</evidence>